<dbReference type="OrthoDB" id="2517509at2759"/>
<dbReference type="EMBL" id="AVOT02004554">
    <property type="protein sequence ID" value="MBW0476702.1"/>
    <property type="molecule type" value="Genomic_DNA"/>
</dbReference>
<dbReference type="AlphaFoldDB" id="A0A9Q3C5L3"/>
<organism evidence="1 2">
    <name type="scientific">Austropuccinia psidii MF-1</name>
    <dbReference type="NCBI Taxonomy" id="1389203"/>
    <lineage>
        <taxon>Eukaryota</taxon>
        <taxon>Fungi</taxon>
        <taxon>Dikarya</taxon>
        <taxon>Basidiomycota</taxon>
        <taxon>Pucciniomycotina</taxon>
        <taxon>Pucciniomycetes</taxon>
        <taxon>Pucciniales</taxon>
        <taxon>Sphaerophragmiaceae</taxon>
        <taxon>Austropuccinia</taxon>
    </lineage>
</organism>
<gene>
    <name evidence="1" type="ORF">O181_016417</name>
</gene>
<comment type="caution">
    <text evidence="1">The sequence shown here is derived from an EMBL/GenBank/DDBJ whole genome shotgun (WGS) entry which is preliminary data.</text>
</comment>
<evidence type="ECO:0000313" key="1">
    <source>
        <dbReference type="EMBL" id="MBW0476702.1"/>
    </source>
</evidence>
<dbReference type="Proteomes" id="UP000765509">
    <property type="component" value="Unassembled WGS sequence"/>
</dbReference>
<dbReference type="PANTHER" id="PTHR11439">
    <property type="entry name" value="GAG-POL-RELATED RETROTRANSPOSON"/>
    <property type="match status" value="1"/>
</dbReference>
<reference evidence="1" key="1">
    <citation type="submission" date="2021-03" db="EMBL/GenBank/DDBJ databases">
        <title>Draft genome sequence of rust myrtle Austropuccinia psidii MF-1, a brazilian biotype.</title>
        <authorList>
            <person name="Quecine M.C."/>
            <person name="Pachon D.M.R."/>
            <person name="Bonatelli M.L."/>
            <person name="Correr F.H."/>
            <person name="Franceschini L.M."/>
            <person name="Leite T.F."/>
            <person name="Margarido G.R.A."/>
            <person name="Almeida C.A."/>
            <person name="Ferrarezi J.A."/>
            <person name="Labate C.A."/>
        </authorList>
    </citation>
    <scope>NUCLEOTIDE SEQUENCE</scope>
    <source>
        <strain evidence="1">MF-1</strain>
    </source>
</reference>
<proteinExistence type="predicted"/>
<keyword evidence="2" id="KW-1185">Reference proteome</keyword>
<name>A0A9Q3C5L3_9BASI</name>
<accession>A0A9Q3C5L3</accession>
<sequence length="180" mass="20892">MEDLGPAKFSLGIRIDQNNKKTSPIQETFIKNIFNEFNVLNLQPASYPLPNSYKDQVKQEPEKDLKPPFSFRRVIGLLQYVVQCTQTDLAFSCSYLLQFLNHPNSHHFKALTHVFRYLALTKHYTLTLGRNQLNRPESTVIRFKDANWNGGINKVSFSDSFIYYSGMIGWRAHKQRTKAC</sequence>
<evidence type="ECO:0000313" key="2">
    <source>
        <dbReference type="Proteomes" id="UP000765509"/>
    </source>
</evidence>
<protein>
    <recommendedName>
        <fullName evidence="3">Reverse transcriptase Ty1/copia-type domain-containing protein</fullName>
    </recommendedName>
</protein>
<evidence type="ECO:0008006" key="3">
    <source>
        <dbReference type="Google" id="ProtNLM"/>
    </source>
</evidence>